<name>A0A9N9WSJ2_9DIPT</name>
<protein>
    <recommendedName>
        <fullName evidence="12">Mitochondria associated granulocyte macrophage csf signaling molecule</fullName>
    </recommendedName>
</protein>
<dbReference type="Proteomes" id="UP001153620">
    <property type="component" value="Chromosome 2"/>
</dbReference>
<evidence type="ECO:0000256" key="3">
    <source>
        <dbReference type="ARBA" id="ARBA00022448"/>
    </source>
</evidence>
<evidence type="ECO:0000256" key="9">
    <source>
        <dbReference type="SAM" id="MobiDB-lite"/>
    </source>
</evidence>
<dbReference type="GO" id="GO:0005744">
    <property type="term" value="C:TIM23 mitochondrial import inner membrane translocase complex"/>
    <property type="evidence" value="ECO:0007669"/>
    <property type="project" value="InterPro"/>
</dbReference>
<evidence type="ECO:0000313" key="10">
    <source>
        <dbReference type="EMBL" id="CAG9804416.1"/>
    </source>
</evidence>
<dbReference type="GO" id="GO:0030150">
    <property type="term" value="P:protein import into mitochondrial matrix"/>
    <property type="evidence" value="ECO:0007669"/>
    <property type="project" value="InterPro"/>
</dbReference>
<evidence type="ECO:0000256" key="4">
    <source>
        <dbReference type="ARBA" id="ARBA00022792"/>
    </source>
</evidence>
<proteinExistence type="inferred from homology"/>
<dbReference type="OrthoDB" id="10262892at2759"/>
<evidence type="ECO:0000256" key="5">
    <source>
        <dbReference type="ARBA" id="ARBA00022927"/>
    </source>
</evidence>
<gene>
    <name evidence="10" type="ORF">CHIRRI_LOCUS7305</name>
</gene>
<feature type="region of interest" description="Disordered" evidence="9">
    <location>
        <begin position="105"/>
        <end position="127"/>
    </location>
</feature>
<evidence type="ECO:0000256" key="8">
    <source>
        <dbReference type="ARBA" id="ARBA00023136"/>
    </source>
</evidence>
<dbReference type="InterPro" id="IPR036869">
    <property type="entry name" value="J_dom_sf"/>
</dbReference>
<evidence type="ECO:0000313" key="11">
    <source>
        <dbReference type="Proteomes" id="UP001153620"/>
    </source>
</evidence>
<reference evidence="10" key="1">
    <citation type="submission" date="2022-01" db="EMBL/GenBank/DDBJ databases">
        <authorList>
            <person name="King R."/>
        </authorList>
    </citation>
    <scope>NUCLEOTIDE SEQUENCE</scope>
</reference>
<dbReference type="Gene3D" id="1.10.287.110">
    <property type="entry name" value="DnaJ domain"/>
    <property type="match status" value="1"/>
</dbReference>
<reference evidence="10" key="2">
    <citation type="submission" date="2022-10" db="EMBL/GenBank/DDBJ databases">
        <authorList>
            <consortium name="ENA_rothamsted_submissions"/>
            <consortium name="culmorum"/>
            <person name="King R."/>
        </authorList>
    </citation>
    <scope>NUCLEOTIDE SEQUENCE</scope>
</reference>
<evidence type="ECO:0000256" key="7">
    <source>
        <dbReference type="ARBA" id="ARBA00023128"/>
    </source>
</evidence>
<keyword evidence="8" id="KW-0472">Membrane</keyword>
<dbReference type="InterPro" id="IPR005341">
    <property type="entry name" value="Tim16"/>
</dbReference>
<dbReference type="PANTHER" id="PTHR12388:SF0">
    <property type="entry name" value="MITOCHONDRIAL IMPORT INNER MEMBRANE TRANSLOCASE SUBUNIT TIM16"/>
    <property type="match status" value="1"/>
</dbReference>
<organism evidence="10 11">
    <name type="scientific">Chironomus riparius</name>
    <dbReference type="NCBI Taxonomy" id="315576"/>
    <lineage>
        <taxon>Eukaryota</taxon>
        <taxon>Metazoa</taxon>
        <taxon>Ecdysozoa</taxon>
        <taxon>Arthropoda</taxon>
        <taxon>Hexapoda</taxon>
        <taxon>Insecta</taxon>
        <taxon>Pterygota</taxon>
        <taxon>Neoptera</taxon>
        <taxon>Endopterygota</taxon>
        <taxon>Diptera</taxon>
        <taxon>Nematocera</taxon>
        <taxon>Chironomoidea</taxon>
        <taxon>Chironomidae</taxon>
        <taxon>Chironominae</taxon>
        <taxon>Chironomus</taxon>
    </lineage>
</organism>
<comment type="subcellular location">
    <subcellularLocation>
        <location evidence="1">Mitochondrion inner membrane</location>
        <topology evidence="1">Peripheral membrane protein</topology>
        <orientation evidence="1">Matrix side</orientation>
    </subcellularLocation>
</comment>
<evidence type="ECO:0008006" key="12">
    <source>
        <dbReference type="Google" id="ProtNLM"/>
    </source>
</evidence>
<keyword evidence="4" id="KW-0999">Mitochondrion inner membrane</keyword>
<dbReference type="AlphaFoldDB" id="A0A9N9WSJ2"/>
<evidence type="ECO:0000256" key="1">
    <source>
        <dbReference type="ARBA" id="ARBA00004443"/>
    </source>
</evidence>
<keyword evidence="3" id="KW-0813">Transport</keyword>
<dbReference type="Pfam" id="PF03656">
    <property type="entry name" value="Pam16"/>
    <property type="match status" value="1"/>
</dbReference>
<dbReference type="EMBL" id="OU895878">
    <property type="protein sequence ID" value="CAG9804416.1"/>
    <property type="molecule type" value="Genomic_DNA"/>
</dbReference>
<dbReference type="PANTHER" id="PTHR12388">
    <property type="entry name" value="MITOCHONDRIA ASSOCIATED GRANULOCYTE MACROPHAGE CSF SIGNALING MOLECULE"/>
    <property type="match status" value="1"/>
</dbReference>
<feature type="compositionally biased region" description="Low complexity" evidence="9">
    <location>
        <begin position="41"/>
        <end position="52"/>
    </location>
</feature>
<keyword evidence="7" id="KW-0496">Mitochondrion</keyword>
<accession>A0A9N9WSJ2</accession>
<comment type="similarity">
    <text evidence="2">Belongs to the TIM16/PAM16 family.</text>
</comment>
<evidence type="ECO:0000256" key="2">
    <source>
        <dbReference type="ARBA" id="ARBA00008817"/>
    </source>
</evidence>
<keyword evidence="11" id="KW-1185">Reference proteome</keyword>
<sequence>MAKYIAQIIVLGGQVIGRAFARALKQEIAASQEAAKRNQNSSTSTRAATTRTGLTLEEAQQILNVNKLDPEEIQKNYQHLFAVNDKSKSGSFYLQSKVFRAKERLDEEIKGTAKPDPEEKKGSKENE</sequence>
<dbReference type="FunFam" id="1.10.287.110:FF:000006">
    <property type="entry name" value="Import inner membrane translocase subunit TIM16"/>
    <property type="match status" value="1"/>
</dbReference>
<keyword evidence="6" id="KW-0811">Translocation</keyword>
<keyword evidence="5" id="KW-0653">Protein transport</keyword>
<feature type="region of interest" description="Disordered" evidence="9">
    <location>
        <begin position="32"/>
        <end position="53"/>
    </location>
</feature>
<evidence type="ECO:0000256" key="6">
    <source>
        <dbReference type="ARBA" id="ARBA00023010"/>
    </source>
</evidence>